<sequence length="79" mass="8619">MCSGEPLQAAKDLSKDMGSEESRSVRHTKTDATEGDEVESDHEVKKVEDEGLLQVVRLKVSLEWPSRPGLVYGKAACSS</sequence>
<dbReference type="Proteomes" id="UP000729402">
    <property type="component" value="Unassembled WGS sequence"/>
</dbReference>
<name>A0A8J5W0F9_ZIZPA</name>
<organism evidence="2 3">
    <name type="scientific">Zizania palustris</name>
    <name type="common">Northern wild rice</name>
    <dbReference type="NCBI Taxonomy" id="103762"/>
    <lineage>
        <taxon>Eukaryota</taxon>
        <taxon>Viridiplantae</taxon>
        <taxon>Streptophyta</taxon>
        <taxon>Embryophyta</taxon>
        <taxon>Tracheophyta</taxon>
        <taxon>Spermatophyta</taxon>
        <taxon>Magnoliopsida</taxon>
        <taxon>Liliopsida</taxon>
        <taxon>Poales</taxon>
        <taxon>Poaceae</taxon>
        <taxon>BOP clade</taxon>
        <taxon>Oryzoideae</taxon>
        <taxon>Oryzeae</taxon>
        <taxon>Zizaniinae</taxon>
        <taxon>Zizania</taxon>
    </lineage>
</organism>
<accession>A0A8J5W0F9</accession>
<feature type="compositionally biased region" description="Basic and acidic residues" evidence="1">
    <location>
        <begin position="12"/>
        <end position="32"/>
    </location>
</feature>
<gene>
    <name evidence="2" type="ORF">GUJ93_ZPchr0014g46794</name>
</gene>
<feature type="region of interest" description="Disordered" evidence="1">
    <location>
        <begin position="1"/>
        <end position="44"/>
    </location>
</feature>
<comment type="caution">
    <text evidence="2">The sequence shown here is derived from an EMBL/GenBank/DDBJ whole genome shotgun (WGS) entry which is preliminary data.</text>
</comment>
<reference evidence="2" key="2">
    <citation type="submission" date="2021-02" db="EMBL/GenBank/DDBJ databases">
        <authorList>
            <person name="Kimball J.A."/>
            <person name="Haas M.W."/>
            <person name="Macchietto M."/>
            <person name="Kono T."/>
            <person name="Duquette J."/>
            <person name="Shao M."/>
        </authorList>
    </citation>
    <scope>NUCLEOTIDE SEQUENCE</scope>
    <source>
        <tissue evidence="2">Fresh leaf tissue</tissue>
    </source>
</reference>
<evidence type="ECO:0000256" key="1">
    <source>
        <dbReference type="SAM" id="MobiDB-lite"/>
    </source>
</evidence>
<evidence type="ECO:0000313" key="3">
    <source>
        <dbReference type="Proteomes" id="UP000729402"/>
    </source>
</evidence>
<proteinExistence type="predicted"/>
<evidence type="ECO:0000313" key="2">
    <source>
        <dbReference type="EMBL" id="KAG8082201.1"/>
    </source>
</evidence>
<reference evidence="2" key="1">
    <citation type="journal article" date="2021" name="bioRxiv">
        <title>Whole Genome Assembly and Annotation of Northern Wild Rice, Zizania palustris L., Supports a Whole Genome Duplication in the Zizania Genus.</title>
        <authorList>
            <person name="Haas M."/>
            <person name="Kono T."/>
            <person name="Macchietto M."/>
            <person name="Millas R."/>
            <person name="McGilp L."/>
            <person name="Shao M."/>
            <person name="Duquette J."/>
            <person name="Hirsch C.N."/>
            <person name="Kimball J."/>
        </authorList>
    </citation>
    <scope>NUCLEOTIDE SEQUENCE</scope>
    <source>
        <tissue evidence="2">Fresh leaf tissue</tissue>
    </source>
</reference>
<keyword evidence="3" id="KW-1185">Reference proteome</keyword>
<protein>
    <submittedName>
        <fullName evidence="2">Uncharacterized protein</fullName>
    </submittedName>
</protein>
<dbReference type="EMBL" id="JAAALK010000086">
    <property type="protein sequence ID" value="KAG8082201.1"/>
    <property type="molecule type" value="Genomic_DNA"/>
</dbReference>
<dbReference type="AlphaFoldDB" id="A0A8J5W0F9"/>